<sequence length="231" mass="26428">MAGRLASFKGPSTPTSSPAKQMQQQPASPLRSNESTYHRKVRTIMQELRTVAENWDDIVLVDGLKAAQSLIDARTELSNELALVPAGTQPKHRIVEPKLSLMEKRIAQLDTVIFKLRKQFQKMNNLVDSLESVLAETHKTKGWQAVQEPLWVTWSLEKFATSIPSILIPYHRSLNMHKEIVETLRSHSVSFEVSREAIAHWAVQPHLEEGSWDAQWEDLCEVEIERWNSTR</sequence>
<dbReference type="Proteomes" id="UP000703269">
    <property type="component" value="Unassembled WGS sequence"/>
</dbReference>
<name>A0A9P3G295_9APHY</name>
<evidence type="ECO:0000313" key="2">
    <source>
        <dbReference type="EMBL" id="GJE86948.1"/>
    </source>
</evidence>
<dbReference type="OrthoDB" id="17066at2759"/>
<evidence type="ECO:0000256" key="1">
    <source>
        <dbReference type="SAM" id="MobiDB-lite"/>
    </source>
</evidence>
<protein>
    <submittedName>
        <fullName evidence="2">Uncharacterized protein</fullName>
    </submittedName>
</protein>
<keyword evidence="3" id="KW-1185">Reference proteome</keyword>
<gene>
    <name evidence="2" type="ORF">PsYK624_030310</name>
</gene>
<dbReference type="AlphaFoldDB" id="A0A9P3G295"/>
<comment type="caution">
    <text evidence="2">The sequence shown here is derived from an EMBL/GenBank/DDBJ whole genome shotgun (WGS) entry which is preliminary data.</text>
</comment>
<reference evidence="2 3" key="1">
    <citation type="submission" date="2021-08" db="EMBL/GenBank/DDBJ databases">
        <title>Draft Genome Sequence of Phanerochaete sordida strain YK-624.</title>
        <authorList>
            <person name="Mori T."/>
            <person name="Dohra H."/>
            <person name="Suzuki T."/>
            <person name="Kawagishi H."/>
            <person name="Hirai H."/>
        </authorList>
    </citation>
    <scope>NUCLEOTIDE SEQUENCE [LARGE SCALE GENOMIC DNA]</scope>
    <source>
        <strain evidence="2 3">YK-624</strain>
    </source>
</reference>
<feature type="region of interest" description="Disordered" evidence="1">
    <location>
        <begin position="1"/>
        <end position="37"/>
    </location>
</feature>
<evidence type="ECO:0000313" key="3">
    <source>
        <dbReference type="Proteomes" id="UP000703269"/>
    </source>
</evidence>
<proteinExistence type="predicted"/>
<feature type="compositionally biased region" description="Polar residues" evidence="1">
    <location>
        <begin position="10"/>
        <end position="35"/>
    </location>
</feature>
<dbReference type="EMBL" id="BPQB01000005">
    <property type="protein sequence ID" value="GJE86948.1"/>
    <property type="molecule type" value="Genomic_DNA"/>
</dbReference>
<organism evidence="2 3">
    <name type="scientific">Phanerochaete sordida</name>
    <dbReference type="NCBI Taxonomy" id="48140"/>
    <lineage>
        <taxon>Eukaryota</taxon>
        <taxon>Fungi</taxon>
        <taxon>Dikarya</taxon>
        <taxon>Basidiomycota</taxon>
        <taxon>Agaricomycotina</taxon>
        <taxon>Agaricomycetes</taxon>
        <taxon>Polyporales</taxon>
        <taxon>Phanerochaetaceae</taxon>
        <taxon>Phanerochaete</taxon>
    </lineage>
</organism>
<accession>A0A9P3G295</accession>